<comment type="caution">
    <text evidence="1">The sequence shown here is derived from an EMBL/GenBank/DDBJ whole genome shotgun (WGS) entry which is preliminary data.</text>
</comment>
<gene>
    <name evidence="1" type="ORF">ACFFUT_09055</name>
</gene>
<sequence length="70" mass="8000">MSFENLKAAALLLMDEIQKRPEDAHVLQEQLREKIAEFKAMGLPVPEDLAAFELALEEEEAEELFDNMPL</sequence>
<evidence type="ECO:0000313" key="2">
    <source>
        <dbReference type="Proteomes" id="UP001589683"/>
    </source>
</evidence>
<dbReference type="EMBL" id="JBHMEA010000033">
    <property type="protein sequence ID" value="MFB9231932.1"/>
    <property type="molecule type" value="Genomic_DNA"/>
</dbReference>
<keyword evidence="2" id="KW-1185">Reference proteome</keyword>
<dbReference type="Proteomes" id="UP001589683">
    <property type="component" value="Unassembled WGS sequence"/>
</dbReference>
<evidence type="ECO:0000313" key="1">
    <source>
        <dbReference type="EMBL" id="MFB9231932.1"/>
    </source>
</evidence>
<organism evidence="1 2">
    <name type="scientific">Pseudohalocynthiibacter aestuariivivens</name>
    <dbReference type="NCBI Taxonomy" id="1591409"/>
    <lineage>
        <taxon>Bacteria</taxon>
        <taxon>Pseudomonadati</taxon>
        <taxon>Pseudomonadota</taxon>
        <taxon>Alphaproteobacteria</taxon>
        <taxon>Rhodobacterales</taxon>
        <taxon>Paracoccaceae</taxon>
        <taxon>Pseudohalocynthiibacter</taxon>
    </lineage>
</organism>
<protein>
    <submittedName>
        <fullName evidence="1">Uncharacterized protein</fullName>
    </submittedName>
</protein>
<reference evidence="1 2" key="1">
    <citation type="submission" date="2024-09" db="EMBL/GenBank/DDBJ databases">
        <authorList>
            <person name="Sun Q."/>
            <person name="Mori K."/>
        </authorList>
    </citation>
    <scope>NUCLEOTIDE SEQUENCE [LARGE SCALE GENOMIC DNA]</scope>
    <source>
        <strain evidence="1 2">CECT 8726</strain>
    </source>
</reference>
<proteinExistence type="predicted"/>
<name>A0ABV5JEN7_9RHOB</name>
<dbReference type="RefSeq" id="WP_213888629.1">
    <property type="nucleotide sequence ID" value="NZ_JAGFNU010000004.1"/>
</dbReference>
<accession>A0ABV5JEN7</accession>